<dbReference type="Pfam" id="PF07727">
    <property type="entry name" value="RVT_2"/>
    <property type="match status" value="1"/>
</dbReference>
<evidence type="ECO:0000259" key="1">
    <source>
        <dbReference type="Pfam" id="PF07727"/>
    </source>
</evidence>
<protein>
    <recommendedName>
        <fullName evidence="1">Reverse transcriptase Ty1/copia-type domain-containing protein</fullName>
    </recommendedName>
</protein>
<proteinExistence type="predicted"/>
<dbReference type="VEuPathDB" id="CryptoDB:Cvel_14432"/>
<dbReference type="EMBL" id="CDMZ01000029">
    <property type="protein sequence ID" value="CEM04870.1"/>
    <property type="molecule type" value="Genomic_DNA"/>
</dbReference>
<dbReference type="PhylomeDB" id="A0A0G4F0B1"/>
<dbReference type="InterPro" id="IPR013103">
    <property type="entry name" value="RVT_2"/>
</dbReference>
<gene>
    <name evidence="2" type="ORF">Cvel_14432</name>
</gene>
<reference evidence="2" key="1">
    <citation type="submission" date="2014-11" db="EMBL/GenBank/DDBJ databases">
        <authorList>
            <person name="Otto D Thomas"/>
            <person name="Naeem Raeece"/>
        </authorList>
    </citation>
    <scope>NUCLEOTIDE SEQUENCE</scope>
</reference>
<organism evidence="2">
    <name type="scientific">Chromera velia CCMP2878</name>
    <dbReference type="NCBI Taxonomy" id="1169474"/>
    <lineage>
        <taxon>Eukaryota</taxon>
        <taxon>Sar</taxon>
        <taxon>Alveolata</taxon>
        <taxon>Colpodellida</taxon>
        <taxon>Chromeraceae</taxon>
        <taxon>Chromera</taxon>
    </lineage>
</organism>
<evidence type="ECO:0000313" key="2">
    <source>
        <dbReference type="EMBL" id="CEM04870.1"/>
    </source>
</evidence>
<feature type="domain" description="Reverse transcriptase Ty1/copia-type" evidence="1">
    <location>
        <begin position="246"/>
        <end position="475"/>
    </location>
</feature>
<name>A0A0G4F0B1_9ALVE</name>
<accession>A0A0G4F0B1</accession>
<sequence length="656" mass="74140">MDVEGELPPVDPPRGVRSSVLKGVLARESNGALFPAQIVREGEQQLRGASIARLKKQEDGSFRLTEFDRIAQKDIVERFDLPAKGRLPESILQRLAEEAPHLEPPVPQPVAENSDPVDVDFPSPVDGIVEQVVEEARVAEFSRWSQMTKKQRKAAVRENREKRRKLTEERISKAMDMHFEVACAVLKTERARKLLQRENKAKGHILATKEEIEQGLFKEADWKELARWCVCSVFDLFSQTLTPQPGVKGITLRWVRTWKLKEGKRVAKSRLIARGFQDPRDSELLKTYSGTADAGLARVAFVWALSWGWQAAKVDVSTAFLQAPIGEGVWQLRLPNDLPIEVYPGLRYRVYIKIVKAVYGLADAPKCYTDFFKKKVRGLGWTEVCESILVKRNRKGEAIGLMVMHIDDLFVFSPSVDDDIAAVCTMFNTDELERMDNGEMHTYVSMSVCMRDGEMLLDQSVYIMNMAESVSLEAKKPITDKDFLLPTEKDVDPSLQKEQQRNVGALGWAVRTQPSLLFLFSHLFRSNTRPSLASVLAPEKALWHAKVTAKPLKLKKVRGVPVLVVWVDASYQLSLREGKLGWEMQILDQEEVGDLERVSEDNTVVWASKKCTRKLGSTTTAELFAMRDGVKLSFSVFNLIKKLWGVFPKVLVVSDS</sequence>
<dbReference type="AlphaFoldDB" id="A0A0G4F0B1"/>